<dbReference type="EMBL" id="CP061038">
    <property type="protein sequence ID" value="QNQ11899.1"/>
    <property type="molecule type" value="Genomic_DNA"/>
</dbReference>
<dbReference type="PANTHER" id="PTHR30151:SF38">
    <property type="entry name" value="ALIPHATIC SULFONATES TRANSPORT PERMEASE PROTEIN SSUC-RELATED"/>
    <property type="match status" value="1"/>
</dbReference>
<dbReference type="SUPFAM" id="SSF161098">
    <property type="entry name" value="MetI-like"/>
    <property type="match status" value="1"/>
</dbReference>
<reference evidence="9 10" key="1">
    <citation type="submission" date="2020-09" db="EMBL/GenBank/DDBJ databases">
        <title>Sphingomonas sp., a new species isolated from pork steak.</title>
        <authorList>
            <person name="Heidler von Heilborn D."/>
        </authorList>
    </citation>
    <scope>NUCLEOTIDE SEQUENCE [LARGE SCALE GENOMIC DNA]</scope>
    <source>
        <strain evidence="10">S8-3T</strain>
    </source>
</reference>
<keyword evidence="10" id="KW-1185">Reference proteome</keyword>
<dbReference type="AlphaFoldDB" id="A0A7H0LQE6"/>
<feature type="domain" description="ABC transmembrane type-1" evidence="8">
    <location>
        <begin position="67"/>
        <end position="248"/>
    </location>
</feature>
<keyword evidence="3" id="KW-1003">Cell membrane</keyword>
<evidence type="ECO:0000256" key="3">
    <source>
        <dbReference type="ARBA" id="ARBA00022475"/>
    </source>
</evidence>
<dbReference type="CDD" id="cd06261">
    <property type="entry name" value="TM_PBP2"/>
    <property type="match status" value="1"/>
</dbReference>
<keyword evidence="2 7" id="KW-0813">Transport</keyword>
<feature type="transmembrane region" description="Helical" evidence="7">
    <location>
        <begin position="115"/>
        <end position="142"/>
    </location>
</feature>
<dbReference type="InterPro" id="IPR000515">
    <property type="entry name" value="MetI-like"/>
</dbReference>
<feature type="transmembrane region" description="Helical" evidence="7">
    <location>
        <begin position="38"/>
        <end position="55"/>
    </location>
</feature>
<evidence type="ECO:0000256" key="2">
    <source>
        <dbReference type="ARBA" id="ARBA00022448"/>
    </source>
</evidence>
<comment type="similarity">
    <text evidence="7">Belongs to the binding-protein-dependent transport system permease family.</text>
</comment>
<evidence type="ECO:0000256" key="5">
    <source>
        <dbReference type="ARBA" id="ARBA00022989"/>
    </source>
</evidence>
<dbReference type="PROSITE" id="PS50928">
    <property type="entry name" value="ABC_TM1"/>
    <property type="match status" value="1"/>
</dbReference>
<feature type="transmembrane region" description="Helical" evidence="7">
    <location>
        <begin position="176"/>
        <end position="199"/>
    </location>
</feature>
<sequence length="263" mass="28420">MENGMSALLSQPWRRIAIGLVAPVLFLIWWQLQATSGDVRALAFAPLGSIGAAFVELSKNGSLLSDMMSTLSRSLTGLLIGGTLGIATGVAMAIWRPLDRVLGPLLHAIRQVPMIGWLPLIGLWFGTGQGSELIVVSLSAFFPTMLNSYEGVAHVEGRYLDVGRVYGFTALQRFRLILLPAAMPLILTGVTQGLAFAWITSIATEILLGTGGGLGVTMQLAQTQQRLDVILVAIIATAILGFVINHLFLRLRRYLLRWQAISL</sequence>
<feature type="transmembrane region" description="Helical" evidence="7">
    <location>
        <begin position="229"/>
        <end position="249"/>
    </location>
</feature>
<dbReference type="KEGG" id="spap:H3Z74_06515"/>
<comment type="subcellular location">
    <subcellularLocation>
        <location evidence="1 7">Cell membrane</location>
        <topology evidence="1 7">Multi-pass membrane protein</topology>
    </subcellularLocation>
</comment>
<evidence type="ECO:0000259" key="8">
    <source>
        <dbReference type="PROSITE" id="PS50928"/>
    </source>
</evidence>
<dbReference type="Gene3D" id="1.10.3720.10">
    <property type="entry name" value="MetI-like"/>
    <property type="match status" value="1"/>
</dbReference>
<dbReference type="PANTHER" id="PTHR30151">
    <property type="entry name" value="ALKANE SULFONATE ABC TRANSPORTER-RELATED, MEMBRANE SUBUNIT"/>
    <property type="match status" value="1"/>
</dbReference>
<dbReference type="Pfam" id="PF00528">
    <property type="entry name" value="BPD_transp_1"/>
    <property type="match status" value="1"/>
</dbReference>
<evidence type="ECO:0000256" key="4">
    <source>
        <dbReference type="ARBA" id="ARBA00022692"/>
    </source>
</evidence>
<accession>A0A7H0LQE6</accession>
<evidence type="ECO:0000256" key="7">
    <source>
        <dbReference type="RuleBase" id="RU363032"/>
    </source>
</evidence>
<keyword evidence="5 7" id="KW-1133">Transmembrane helix</keyword>
<organism evidence="9 10">
    <name type="scientific">Sphingomonas alpina</name>
    <dbReference type="NCBI Taxonomy" id="653931"/>
    <lineage>
        <taxon>Bacteria</taxon>
        <taxon>Pseudomonadati</taxon>
        <taxon>Pseudomonadota</taxon>
        <taxon>Alphaproteobacteria</taxon>
        <taxon>Sphingomonadales</taxon>
        <taxon>Sphingomonadaceae</taxon>
        <taxon>Sphingomonas</taxon>
    </lineage>
</organism>
<dbReference type="GO" id="GO:0005886">
    <property type="term" value="C:plasma membrane"/>
    <property type="evidence" value="ECO:0007669"/>
    <property type="project" value="UniProtKB-SubCell"/>
</dbReference>
<proteinExistence type="inferred from homology"/>
<dbReference type="Proteomes" id="UP000516148">
    <property type="component" value="Chromosome"/>
</dbReference>
<dbReference type="InterPro" id="IPR035906">
    <property type="entry name" value="MetI-like_sf"/>
</dbReference>
<feature type="transmembrane region" description="Helical" evidence="7">
    <location>
        <begin position="75"/>
        <end position="95"/>
    </location>
</feature>
<evidence type="ECO:0000313" key="9">
    <source>
        <dbReference type="EMBL" id="QNQ11899.1"/>
    </source>
</evidence>
<protein>
    <submittedName>
        <fullName evidence="9">ABC transporter permease</fullName>
    </submittedName>
</protein>
<keyword evidence="6 7" id="KW-0472">Membrane</keyword>
<dbReference type="GO" id="GO:0055085">
    <property type="term" value="P:transmembrane transport"/>
    <property type="evidence" value="ECO:0007669"/>
    <property type="project" value="InterPro"/>
</dbReference>
<evidence type="ECO:0000256" key="6">
    <source>
        <dbReference type="ARBA" id="ARBA00023136"/>
    </source>
</evidence>
<feature type="transmembrane region" description="Helical" evidence="7">
    <location>
        <begin position="12"/>
        <end position="32"/>
    </location>
</feature>
<evidence type="ECO:0000313" key="10">
    <source>
        <dbReference type="Proteomes" id="UP000516148"/>
    </source>
</evidence>
<gene>
    <name evidence="9" type="ORF">H3Z74_06515</name>
</gene>
<name>A0A7H0LQE6_9SPHN</name>
<keyword evidence="4 7" id="KW-0812">Transmembrane</keyword>
<evidence type="ECO:0000256" key="1">
    <source>
        <dbReference type="ARBA" id="ARBA00004651"/>
    </source>
</evidence>